<name>A0A9P6NC72_9BASI</name>
<feature type="region of interest" description="Disordered" evidence="1">
    <location>
        <begin position="26"/>
        <end position="56"/>
    </location>
</feature>
<accession>A0A9P6NC72</accession>
<organism evidence="2 3">
    <name type="scientific">Cronartium quercuum f. sp. fusiforme G11</name>
    <dbReference type="NCBI Taxonomy" id="708437"/>
    <lineage>
        <taxon>Eukaryota</taxon>
        <taxon>Fungi</taxon>
        <taxon>Dikarya</taxon>
        <taxon>Basidiomycota</taxon>
        <taxon>Pucciniomycotina</taxon>
        <taxon>Pucciniomycetes</taxon>
        <taxon>Pucciniales</taxon>
        <taxon>Coleosporiaceae</taxon>
        <taxon>Cronartium</taxon>
    </lineage>
</organism>
<dbReference type="EMBL" id="MU167401">
    <property type="protein sequence ID" value="KAG0141125.1"/>
    <property type="molecule type" value="Genomic_DNA"/>
</dbReference>
<evidence type="ECO:0000256" key="1">
    <source>
        <dbReference type="SAM" id="MobiDB-lite"/>
    </source>
</evidence>
<evidence type="ECO:0000313" key="3">
    <source>
        <dbReference type="Proteomes" id="UP000886653"/>
    </source>
</evidence>
<dbReference type="AlphaFoldDB" id="A0A9P6NC72"/>
<sequence length="140" mass="14621">MASISLGSGASSAATLTPSQFHGGYAAPNWPSIGPGDPAAAGARRRRCDPTVTCPERGLGRARGGFSAIEIHSHTTGAIGQAQDGRLAMTPVVDRLWRVKHPQKDTSQIDWGSILLAHGHPGFIQGQLRRASKASKAASF</sequence>
<keyword evidence="3" id="KW-1185">Reference proteome</keyword>
<dbReference type="Proteomes" id="UP000886653">
    <property type="component" value="Unassembled WGS sequence"/>
</dbReference>
<evidence type="ECO:0000313" key="2">
    <source>
        <dbReference type="EMBL" id="KAG0141125.1"/>
    </source>
</evidence>
<reference evidence="2" key="1">
    <citation type="submission" date="2013-11" db="EMBL/GenBank/DDBJ databases">
        <title>Genome sequence of the fusiform rust pathogen reveals effectors for host alternation and coevolution with pine.</title>
        <authorList>
            <consortium name="DOE Joint Genome Institute"/>
            <person name="Smith K."/>
            <person name="Pendleton A."/>
            <person name="Kubisiak T."/>
            <person name="Anderson C."/>
            <person name="Salamov A."/>
            <person name="Aerts A."/>
            <person name="Riley R."/>
            <person name="Clum A."/>
            <person name="Lindquist E."/>
            <person name="Ence D."/>
            <person name="Campbell M."/>
            <person name="Kronenberg Z."/>
            <person name="Feau N."/>
            <person name="Dhillon B."/>
            <person name="Hamelin R."/>
            <person name="Burleigh J."/>
            <person name="Smith J."/>
            <person name="Yandell M."/>
            <person name="Nelson C."/>
            <person name="Grigoriev I."/>
            <person name="Davis J."/>
        </authorList>
    </citation>
    <scope>NUCLEOTIDE SEQUENCE</scope>
    <source>
        <strain evidence="2">G11</strain>
    </source>
</reference>
<comment type="caution">
    <text evidence="2">The sequence shown here is derived from an EMBL/GenBank/DDBJ whole genome shotgun (WGS) entry which is preliminary data.</text>
</comment>
<gene>
    <name evidence="2" type="ORF">CROQUDRAFT_99170</name>
</gene>
<protein>
    <submittedName>
        <fullName evidence="2">Uncharacterized protein</fullName>
    </submittedName>
</protein>
<proteinExistence type="predicted"/>